<dbReference type="FunFam" id="2.60.40.10:FF:000065">
    <property type="entry name" value="roundabout homolog 1 isoform X3"/>
    <property type="match status" value="1"/>
</dbReference>
<dbReference type="InterPro" id="IPR036116">
    <property type="entry name" value="FN3_sf"/>
</dbReference>
<evidence type="ECO:0000256" key="4">
    <source>
        <dbReference type="SAM" id="Phobius"/>
    </source>
</evidence>
<reference evidence="7" key="3">
    <citation type="submission" date="2025-08" db="UniProtKB">
        <authorList>
            <consortium name="Ensembl"/>
        </authorList>
    </citation>
    <scope>IDENTIFICATION</scope>
</reference>
<dbReference type="Gene3D" id="2.60.40.10">
    <property type="entry name" value="Immunoglobulins"/>
    <property type="match status" value="4"/>
</dbReference>
<proteinExistence type="predicted"/>
<reference evidence="7" key="4">
    <citation type="submission" date="2025-09" db="UniProtKB">
        <authorList>
            <consortium name="Ensembl"/>
        </authorList>
    </citation>
    <scope>IDENTIFICATION</scope>
</reference>
<evidence type="ECO:0000256" key="3">
    <source>
        <dbReference type="ARBA" id="ARBA00023319"/>
    </source>
</evidence>
<dbReference type="EMBL" id="AGCU01081006">
    <property type="status" value="NOT_ANNOTATED_CDS"/>
    <property type="molecule type" value="Genomic_DNA"/>
</dbReference>
<dbReference type="OMA" id="TTHQREN"/>
<keyword evidence="2" id="KW-1015">Disulfide bond</keyword>
<dbReference type="InterPro" id="IPR013098">
    <property type="entry name" value="Ig_I-set"/>
</dbReference>
<reference evidence="8" key="2">
    <citation type="journal article" date="2013" name="Nat. Genet.">
        <title>The draft genomes of soft-shell turtle and green sea turtle yield insights into the development and evolution of the turtle-specific body plan.</title>
        <authorList>
            <person name="Wang Z."/>
            <person name="Pascual-Anaya J."/>
            <person name="Zadissa A."/>
            <person name="Li W."/>
            <person name="Niimura Y."/>
            <person name="Huang Z."/>
            <person name="Li C."/>
            <person name="White S."/>
            <person name="Xiong Z."/>
            <person name="Fang D."/>
            <person name="Wang B."/>
            <person name="Ming Y."/>
            <person name="Chen Y."/>
            <person name="Zheng Y."/>
            <person name="Kuraku S."/>
            <person name="Pignatelli M."/>
            <person name="Herrero J."/>
            <person name="Beal K."/>
            <person name="Nozawa M."/>
            <person name="Li Q."/>
            <person name="Wang J."/>
            <person name="Zhang H."/>
            <person name="Yu L."/>
            <person name="Shigenobu S."/>
            <person name="Wang J."/>
            <person name="Liu J."/>
            <person name="Flicek P."/>
            <person name="Searle S."/>
            <person name="Wang J."/>
            <person name="Kuratani S."/>
            <person name="Yin Y."/>
            <person name="Aken B."/>
            <person name="Zhang G."/>
            <person name="Irie N."/>
        </authorList>
    </citation>
    <scope>NUCLEOTIDE SEQUENCE [LARGE SCALE GENOMIC DNA]</scope>
    <source>
        <strain evidence="8">Daiwa-1</strain>
    </source>
</reference>
<reference evidence="8" key="1">
    <citation type="submission" date="2011-10" db="EMBL/GenBank/DDBJ databases">
        <authorList>
            <consortium name="Soft-shell Turtle Genome Consortium"/>
        </authorList>
    </citation>
    <scope>NUCLEOTIDE SEQUENCE [LARGE SCALE GENOMIC DNA]</scope>
    <source>
        <strain evidence="8">Daiwa-1</strain>
    </source>
</reference>
<dbReference type="CDD" id="cd00063">
    <property type="entry name" value="FN3"/>
    <property type="match status" value="1"/>
</dbReference>
<dbReference type="FunFam" id="2.60.40.10:FF:000840">
    <property type="entry name" value="Roundabout guidance receptor 4"/>
    <property type="match status" value="1"/>
</dbReference>
<dbReference type="PANTHER" id="PTHR44170">
    <property type="entry name" value="PROTEIN SIDEKICK"/>
    <property type="match status" value="1"/>
</dbReference>
<dbReference type="EMBL" id="AGCU01081002">
    <property type="status" value="NOT_ANNOTATED_CDS"/>
    <property type="molecule type" value="Genomic_DNA"/>
</dbReference>
<dbReference type="SMART" id="SM00060">
    <property type="entry name" value="FN3"/>
    <property type="match status" value="2"/>
</dbReference>
<dbReference type="SUPFAM" id="SSF49265">
    <property type="entry name" value="Fibronectin type III"/>
    <property type="match status" value="1"/>
</dbReference>
<dbReference type="InterPro" id="IPR007110">
    <property type="entry name" value="Ig-like_dom"/>
</dbReference>
<dbReference type="EMBL" id="AGCU01081007">
    <property type="status" value="NOT_ANNOTATED_CDS"/>
    <property type="molecule type" value="Genomic_DNA"/>
</dbReference>
<feature type="domain" description="Fibronectin type-III" evidence="6">
    <location>
        <begin position="350"/>
        <end position="446"/>
    </location>
</feature>
<dbReference type="PANTHER" id="PTHR44170:SF11">
    <property type="entry name" value="ROUNDABOUT HOMOLOG 4"/>
    <property type="match status" value="1"/>
</dbReference>
<dbReference type="PROSITE" id="PS50835">
    <property type="entry name" value="IG_LIKE"/>
    <property type="match status" value="2"/>
</dbReference>
<dbReference type="PROSITE" id="PS50853">
    <property type="entry name" value="FN3"/>
    <property type="match status" value="1"/>
</dbReference>
<dbReference type="Proteomes" id="UP000007267">
    <property type="component" value="Unassembled WGS sequence"/>
</dbReference>
<keyword evidence="4" id="KW-0812">Transmembrane</keyword>
<dbReference type="GO" id="GO:0098609">
    <property type="term" value="P:cell-cell adhesion"/>
    <property type="evidence" value="ECO:0007669"/>
    <property type="project" value="TreeGrafter"/>
</dbReference>
<keyword evidence="4" id="KW-1133">Transmembrane helix</keyword>
<keyword evidence="4" id="KW-0472">Membrane</keyword>
<evidence type="ECO:0000256" key="1">
    <source>
        <dbReference type="ARBA" id="ARBA00022737"/>
    </source>
</evidence>
<dbReference type="GeneTree" id="ENSGT00940000164559"/>
<dbReference type="InterPro" id="IPR013783">
    <property type="entry name" value="Ig-like_fold"/>
</dbReference>
<keyword evidence="8" id="KW-1185">Reference proteome</keyword>
<dbReference type="InterPro" id="IPR036179">
    <property type="entry name" value="Ig-like_dom_sf"/>
</dbReference>
<evidence type="ECO:0000256" key="2">
    <source>
        <dbReference type="ARBA" id="ARBA00023157"/>
    </source>
</evidence>
<dbReference type="SMART" id="SM00408">
    <property type="entry name" value="IGc2"/>
    <property type="match status" value="2"/>
</dbReference>
<organism evidence="7 8">
    <name type="scientific">Pelodiscus sinensis</name>
    <name type="common">Chinese softshell turtle</name>
    <name type="synonym">Trionyx sinensis</name>
    <dbReference type="NCBI Taxonomy" id="13735"/>
    <lineage>
        <taxon>Eukaryota</taxon>
        <taxon>Metazoa</taxon>
        <taxon>Chordata</taxon>
        <taxon>Craniata</taxon>
        <taxon>Vertebrata</taxon>
        <taxon>Euteleostomi</taxon>
        <taxon>Archelosauria</taxon>
        <taxon>Testudinata</taxon>
        <taxon>Testudines</taxon>
        <taxon>Cryptodira</taxon>
        <taxon>Trionychia</taxon>
        <taxon>Trionychidae</taxon>
        <taxon>Pelodiscus</taxon>
    </lineage>
</organism>
<keyword evidence="1" id="KW-0677">Repeat</keyword>
<dbReference type="SUPFAM" id="SSF48726">
    <property type="entry name" value="Immunoglobulin"/>
    <property type="match status" value="2"/>
</dbReference>
<dbReference type="AlphaFoldDB" id="K7G8R5"/>
<dbReference type="EMBL" id="AGCU01081004">
    <property type="status" value="NOT_ANNOTATED_CDS"/>
    <property type="molecule type" value="Genomic_DNA"/>
</dbReference>
<keyword evidence="3" id="KW-0393">Immunoglobulin domain</keyword>
<name>K7G8R5_PELSI</name>
<sequence>WGSGWEGSRLRAGDCGKANTLRLLACRSLGAGEFPPYIIDQPTDLVVRWDQPATLHCRVAGNPPPTVEWYRNGQYVETSKDNAYSQRTLLPDGSLFFLRLNQRKGQYDEGVYTCLASVATHRLGVGHCPGTGTETADTLWEDFRLKPSNLVVMVGEQVLLECAPPKGHPEPTISWKKDGVPISQKDGRYEVSSGQLLVAHAQRSDAGLYACVASNQAGERESQAALVTVLDPLDTGQTEWPKGGPRELMDVQLHLDNSTVLPNLPAVYLHWTVAGPSQHAEGHAVLYRSLLPLSTAWVERKVPREHSTIVPALRRGYKYEFKVRPYAGLVHGPDSNSRHLWIPEEVPSAAPQHITIRPVADGHSTLVAAWAPPPHHAHNGIIRGYQVWYLGNGTHHHTNRTVDGETHSLETVVLQAGVNVCIQVAAFNGAGLGVPSNATCSSLEPLVGKMARVPAGFSFGHFLAGIRQPVVIASVGSLLWLLLLVLAVYLCQQHARHYSRGQQCALEKGRGRSASQDAFLWHRRDVSNSPWLADSWKAAPCSR</sequence>
<dbReference type="InterPro" id="IPR003599">
    <property type="entry name" value="Ig_sub"/>
</dbReference>
<dbReference type="eggNOG" id="KOG4222">
    <property type="taxonomic scope" value="Eukaryota"/>
</dbReference>
<dbReference type="Pfam" id="PF07679">
    <property type="entry name" value="I-set"/>
    <property type="match status" value="1"/>
</dbReference>
<dbReference type="Ensembl" id="ENSPSIT00000016752.1">
    <property type="protein sequence ID" value="ENSPSIP00000016676.1"/>
    <property type="gene ID" value="ENSPSIG00000014838.1"/>
</dbReference>
<evidence type="ECO:0000259" key="5">
    <source>
        <dbReference type="PROSITE" id="PS50835"/>
    </source>
</evidence>
<dbReference type="InterPro" id="IPR003598">
    <property type="entry name" value="Ig_sub2"/>
</dbReference>
<dbReference type="Pfam" id="PF13927">
    <property type="entry name" value="Ig_3"/>
    <property type="match status" value="1"/>
</dbReference>
<dbReference type="HOGENOM" id="CLU_013156_1_0_1"/>
<feature type="transmembrane region" description="Helical" evidence="4">
    <location>
        <begin position="470"/>
        <end position="491"/>
    </location>
</feature>
<dbReference type="STRING" id="13735.ENSPSIP00000016676"/>
<feature type="domain" description="Ig-like" evidence="5">
    <location>
        <begin position="36"/>
        <end position="124"/>
    </location>
</feature>
<dbReference type="SMART" id="SM00409">
    <property type="entry name" value="IG"/>
    <property type="match status" value="2"/>
</dbReference>
<evidence type="ECO:0008006" key="9">
    <source>
        <dbReference type="Google" id="ProtNLM"/>
    </source>
</evidence>
<dbReference type="EMBL" id="AGCU01081003">
    <property type="status" value="NOT_ANNOTATED_CDS"/>
    <property type="molecule type" value="Genomic_DNA"/>
</dbReference>
<evidence type="ECO:0000313" key="8">
    <source>
        <dbReference type="Proteomes" id="UP000007267"/>
    </source>
</evidence>
<dbReference type="Pfam" id="PF00041">
    <property type="entry name" value="fn3"/>
    <property type="match status" value="1"/>
</dbReference>
<dbReference type="InterPro" id="IPR003961">
    <property type="entry name" value="FN3_dom"/>
</dbReference>
<feature type="domain" description="Ig-like" evidence="5">
    <location>
        <begin position="129"/>
        <end position="228"/>
    </location>
</feature>
<accession>K7G8R5</accession>
<evidence type="ECO:0000259" key="6">
    <source>
        <dbReference type="PROSITE" id="PS50853"/>
    </source>
</evidence>
<dbReference type="EMBL" id="AGCU01081005">
    <property type="status" value="NOT_ANNOTATED_CDS"/>
    <property type="molecule type" value="Genomic_DNA"/>
</dbReference>
<protein>
    <recommendedName>
        <fullName evidence="9">Roundabout guidance receptor 4</fullName>
    </recommendedName>
</protein>
<evidence type="ECO:0000313" key="7">
    <source>
        <dbReference type="Ensembl" id="ENSPSIP00000016676.1"/>
    </source>
</evidence>